<dbReference type="HOGENOM" id="CLU_003387_1_0_1"/>
<dbReference type="OrthoDB" id="10055769at2759"/>
<dbReference type="VEuPathDB" id="FungiDB:CC1G_00342"/>
<feature type="compositionally biased region" description="Low complexity" evidence="2">
    <location>
        <begin position="89"/>
        <end position="103"/>
    </location>
</feature>
<accession>A8NXL9</accession>
<protein>
    <recommendedName>
        <fullName evidence="1">RNA-dependent RNA polymerase</fullName>
        <ecNumber evidence="1">2.7.7.48</ecNumber>
    </recommendedName>
</protein>
<dbReference type="OMA" id="KWTARFA"/>
<evidence type="ECO:0000259" key="3">
    <source>
        <dbReference type="Pfam" id="PF05183"/>
    </source>
</evidence>
<dbReference type="GO" id="GO:0030422">
    <property type="term" value="P:siRNA processing"/>
    <property type="evidence" value="ECO:0007669"/>
    <property type="project" value="TreeGrafter"/>
</dbReference>
<evidence type="ECO:0000256" key="2">
    <source>
        <dbReference type="SAM" id="MobiDB-lite"/>
    </source>
</evidence>
<feature type="compositionally biased region" description="Low complexity" evidence="2">
    <location>
        <begin position="44"/>
        <end position="54"/>
    </location>
</feature>
<dbReference type="EMBL" id="AACS02000005">
    <property type="protein sequence ID" value="EAU84823.2"/>
    <property type="molecule type" value="Genomic_DNA"/>
</dbReference>
<feature type="domain" description="RDRP core" evidence="3">
    <location>
        <begin position="315"/>
        <end position="982"/>
    </location>
</feature>
<comment type="catalytic activity">
    <reaction evidence="1">
        <text>RNA(n) + a ribonucleoside 5'-triphosphate = RNA(n+1) + diphosphate</text>
        <dbReference type="Rhea" id="RHEA:21248"/>
        <dbReference type="Rhea" id="RHEA-COMP:14527"/>
        <dbReference type="Rhea" id="RHEA-COMP:17342"/>
        <dbReference type="ChEBI" id="CHEBI:33019"/>
        <dbReference type="ChEBI" id="CHEBI:61557"/>
        <dbReference type="ChEBI" id="CHEBI:140395"/>
        <dbReference type="EC" id="2.7.7.48"/>
    </reaction>
</comment>
<dbReference type="RefSeq" id="XP_001837206.2">
    <property type="nucleotide sequence ID" value="XM_001837154.2"/>
</dbReference>
<organism evidence="4 5">
    <name type="scientific">Coprinopsis cinerea (strain Okayama-7 / 130 / ATCC MYA-4618 / FGSC 9003)</name>
    <name type="common">Inky cap fungus</name>
    <name type="synonym">Hormographiella aspergillata</name>
    <dbReference type="NCBI Taxonomy" id="240176"/>
    <lineage>
        <taxon>Eukaryota</taxon>
        <taxon>Fungi</taxon>
        <taxon>Dikarya</taxon>
        <taxon>Basidiomycota</taxon>
        <taxon>Agaricomycotina</taxon>
        <taxon>Agaricomycetes</taxon>
        <taxon>Agaricomycetidae</taxon>
        <taxon>Agaricales</taxon>
        <taxon>Agaricineae</taxon>
        <taxon>Psathyrellaceae</taxon>
        <taxon>Coprinopsis</taxon>
    </lineage>
</organism>
<dbReference type="KEGG" id="cci:CC1G_00342"/>
<dbReference type="GeneID" id="6013762"/>
<dbReference type="InterPro" id="IPR007855">
    <property type="entry name" value="RDRP"/>
</dbReference>
<proteinExistence type="inferred from homology"/>
<evidence type="ECO:0000313" key="5">
    <source>
        <dbReference type="Proteomes" id="UP000001861"/>
    </source>
</evidence>
<dbReference type="GO" id="GO:0003723">
    <property type="term" value="F:RNA binding"/>
    <property type="evidence" value="ECO:0007669"/>
    <property type="project" value="UniProtKB-KW"/>
</dbReference>
<dbReference type="PANTHER" id="PTHR23079">
    <property type="entry name" value="RNA-DEPENDENT RNA POLYMERASE"/>
    <property type="match status" value="1"/>
</dbReference>
<name>A8NXL9_COPC7</name>
<keyword evidence="1" id="KW-0694">RNA-binding</keyword>
<gene>
    <name evidence="4" type="ORF">CC1G_00342</name>
</gene>
<dbReference type="GO" id="GO:0031380">
    <property type="term" value="C:nuclear RNA-directed RNA polymerase complex"/>
    <property type="evidence" value="ECO:0007669"/>
    <property type="project" value="TreeGrafter"/>
</dbReference>
<keyword evidence="1 4" id="KW-0696">RNA-directed RNA polymerase</keyword>
<dbReference type="eggNOG" id="KOG0988">
    <property type="taxonomic scope" value="Eukaryota"/>
</dbReference>
<feature type="region of interest" description="Disordered" evidence="2">
    <location>
        <begin position="30"/>
        <end position="134"/>
    </location>
</feature>
<comment type="caution">
    <text evidence="4">The sequence shown here is derived from an EMBL/GenBank/DDBJ whole genome shotgun (WGS) entry which is preliminary data.</text>
</comment>
<dbReference type="Pfam" id="PF05183">
    <property type="entry name" value="RdRP"/>
    <property type="match status" value="1"/>
</dbReference>
<dbReference type="InterPro" id="IPR057596">
    <property type="entry name" value="RDRP_core"/>
</dbReference>
<feature type="region of interest" description="Disordered" evidence="2">
    <location>
        <begin position="1084"/>
        <end position="1107"/>
    </location>
</feature>
<comment type="similarity">
    <text evidence="1">Belongs to the RdRP family.</text>
</comment>
<keyword evidence="1" id="KW-0548">Nucleotidyltransferase</keyword>
<evidence type="ECO:0000313" key="4">
    <source>
        <dbReference type="EMBL" id="EAU84823.2"/>
    </source>
</evidence>
<sequence>MPTSRSATLPKTTHLTEAIKRRNALVADADGHSWDDSNEAGGLSPSQSSSFSISPEDDISGLIAQYSTQPTEPKAGGSAASSFDQVPLTQTSTGSSTVTDGTVKPASKSFTLGKRKQEDHNSTPVPPSRPFKQARSESNLLFKAESNLVPPVDAKSGADVTQSKAAEAATEPVILSWRKTMGFFNRIPFGARWEIGRWVIASGRVSFTSLTPEHFNKLESFPTNVAAVPQAAKLMKSMIKGLEDELGEDESDPFSARYAKEDAALSPWEELDKEEDRLRSGNPLANLGFDENGQWTGEYGGKVEFRGSLHHDPFTGFRVRLERPTLGPSTQLARRFGSKNLFRLKIMKGSQGHKDLLQFLARPFVICGGVYRAFYAKEQNVFFVKTNEDMDKLMFIPDPLIKDVPSFFDFLDFHNPMDATTNQKMAKWASRFALGLSNSVPGLLLKPENIRFKDDIEHPETGSVMTDGAGSMSRMVATQLHRNLGWDYRPTAIQVRVFGSKGLLVDDTDGDHEQEPIVWLTPSQRKIFYRLENCDPVHRVIDVLRASQTKTQCRLSVETIINLAENKVPKEVFIGLLSECISAIVTPLLQWDSDDSAHTLWYLVQKLGGVLSAKRARESAGTARVQGYSERDLDENEWDDEDGFTQLDLAEQKAPAWWADPISGCPSSLEETVLEFLDSGFMPQSCHVQREKLKHIIRRFIKNISKTYRMTALMSCSAWIIPDTRGVLEEGEIYFKSSSRNLLRPNGTLTDELIGDVLVTRNPSKLPTDVQKWRAVHRPELRDLVDVVVLSTKGARRAADWLAGGDYDGDKVTVIWDPKIVDPFKTADPSHGDPPDDAFKEANFEADTTNISVADFLAQNAKAPPVERVRKIQKYLLDAVTDTSAVGKYSNFHDNAVYKYGFAHPKAIRLAHMFCLTLDGSKTGMKVKKDVLDRDSREFNHRAPAWKETEEEKDKMMHNSNSNQLNLKRPKNLPTFIMDHLYQASASNRDEWLVKVDAHYAKFGHKLAFDETLLQPFYDVLKKCDEKKPATYDFAGALAVWKTIVKPGEPYEEEKEGYRRDIKLVYHHIQEIWEDHRLALCQGSGDSGSSPHKRGSPQKISPRKGAGFTELPIERRQDIIRALSKRFAAKPDPAKMHTVESHLSAFKASYAYFFYCFKSHEKGRSYGAQFPFDVAFRALCAIKVGASNGNGKAIQDQFYDRFYMKAPKILNPQLEIARAYL</sequence>
<feature type="compositionally biased region" description="Basic and acidic residues" evidence="2">
    <location>
        <begin position="944"/>
        <end position="957"/>
    </location>
</feature>
<reference evidence="4 5" key="1">
    <citation type="journal article" date="2010" name="Proc. Natl. Acad. Sci. U.S.A.">
        <title>Insights into evolution of multicellular fungi from the assembled chromosomes of the mushroom Coprinopsis cinerea (Coprinus cinereus).</title>
        <authorList>
            <person name="Stajich J.E."/>
            <person name="Wilke S.K."/>
            <person name="Ahren D."/>
            <person name="Au C.H."/>
            <person name="Birren B.W."/>
            <person name="Borodovsky M."/>
            <person name="Burns C."/>
            <person name="Canback B."/>
            <person name="Casselton L.A."/>
            <person name="Cheng C.K."/>
            <person name="Deng J."/>
            <person name="Dietrich F.S."/>
            <person name="Fargo D.C."/>
            <person name="Farman M.L."/>
            <person name="Gathman A.C."/>
            <person name="Goldberg J."/>
            <person name="Guigo R."/>
            <person name="Hoegger P.J."/>
            <person name="Hooker J.B."/>
            <person name="Huggins A."/>
            <person name="James T.Y."/>
            <person name="Kamada T."/>
            <person name="Kilaru S."/>
            <person name="Kodira C."/>
            <person name="Kues U."/>
            <person name="Kupfer D."/>
            <person name="Kwan H.S."/>
            <person name="Lomsadze A."/>
            <person name="Li W."/>
            <person name="Lilly W.W."/>
            <person name="Ma L.J."/>
            <person name="Mackey A.J."/>
            <person name="Manning G."/>
            <person name="Martin F."/>
            <person name="Muraguchi H."/>
            <person name="Natvig D.O."/>
            <person name="Palmerini H."/>
            <person name="Ramesh M.A."/>
            <person name="Rehmeyer C.J."/>
            <person name="Roe B.A."/>
            <person name="Shenoy N."/>
            <person name="Stanke M."/>
            <person name="Ter-Hovhannisyan V."/>
            <person name="Tunlid A."/>
            <person name="Velagapudi R."/>
            <person name="Vision T.J."/>
            <person name="Zeng Q."/>
            <person name="Zolan M.E."/>
            <person name="Pukkila P.J."/>
        </authorList>
    </citation>
    <scope>NUCLEOTIDE SEQUENCE [LARGE SCALE GENOMIC DNA]</scope>
    <source>
        <strain evidence="5">Okayama-7 / 130 / ATCC MYA-4618 / FGSC 9003</strain>
    </source>
</reference>
<dbReference type="Proteomes" id="UP000001861">
    <property type="component" value="Unassembled WGS sequence"/>
</dbReference>
<dbReference type="EC" id="2.7.7.48" evidence="1"/>
<evidence type="ECO:0000256" key="1">
    <source>
        <dbReference type="RuleBase" id="RU363098"/>
    </source>
</evidence>
<dbReference type="InParanoid" id="A8NXL9"/>
<feature type="region of interest" description="Disordered" evidence="2">
    <location>
        <begin position="944"/>
        <end position="965"/>
    </location>
</feature>
<dbReference type="PANTHER" id="PTHR23079:SF14">
    <property type="entry name" value="RNA-DEPENDENT RNA POLYMERASE"/>
    <property type="match status" value="1"/>
</dbReference>
<dbReference type="GO" id="GO:0003968">
    <property type="term" value="F:RNA-directed RNA polymerase activity"/>
    <property type="evidence" value="ECO:0007669"/>
    <property type="project" value="UniProtKB-KW"/>
</dbReference>
<feature type="compositionally biased region" description="Polar residues" evidence="2">
    <location>
        <begin position="79"/>
        <end position="88"/>
    </location>
</feature>
<keyword evidence="1" id="KW-0808">Transferase</keyword>
<keyword evidence="5" id="KW-1185">Reference proteome</keyword>
<dbReference type="AlphaFoldDB" id="A8NXL9"/>